<proteinExistence type="predicted"/>
<protein>
    <submittedName>
        <fullName evidence="2">Uncharacterized protein</fullName>
    </submittedName>
</protein>
<evidence type="ECO:0000313" key="3">
    <source>
        <dbReference type="Proteomes" id="UP000692954"/>
    </source>
</evidence>
<feature type="coiled-coil region" evidence="1">
    <location>
        <begin position="47"/>
        <end position="74"/>
    </location>
</feature>
<dbReference type="Proteomes" id="UP000692954">
    <property type="component" value="Unassembled WGS sequence"/>
</dbReference>
<comment type="caution">
    <text evidence="2">The sequence shown here is derived from an EMBL/GenBank/DDBJ whole genome shotgun (WGS) entry which is preliminary data.</text>
</comment>
<keyword evidence="1" id="KW-0175">Coiled coil</keyword>
<dbReference type="EMBL" id="CAJJDN010000114">
    <property type="protein sequence ID" value="CAD8117554.1"/>
    <property type="molecule type" value="Genomic_DNA"/>
</dbReference>
<keyword evidence="3" id="KW-1185">Reference proteome</keyword>
<reference evidence="2" key="1">
    <citation type="submission" date="2021-01" db="EMBL/GenBank/DDBJ databases">
        <authorList>
            <consortium name="Genoscope - CEA"/>
            <person name="William W."/>
        </authorList>
    </citation>
    <scope>NUCLEOTIDE SEQUENCE</scope>
</reference>
<accession>A0A8S1QRW2</accession>
<dbReference type="AlphaFoldDB" id="A0A8S1QRW2"/>
<organism evidence="2 3">
    <name type="scientific">Paramecium sonneborni</name>
    <dbReference type="NCBI Taxonomy" id="65129"/>
    <lineage>
        <taxon>Eukaryota</taxon>
        <taxon>Sar</taxon>
        <taxon>Alveolata</taxon>
        <taxon>Ciliophora</taxon>
        <taxon>Intramacronucleata</taxon>
        <taxon>Oligohymenophorea</taxon>
        <taxon>Peniculida</taxon>
        <taxon>Parameciidae</taxon>
        <taxon>Paramecium</taxon>
    </lineage>
</organism>
<evidence type="ECO:0000256" key="1">
    <source>
        <dbReference type="SAM" id="Coils"/>
    </source>
</evidence>
<sequence>MQDDKTEFTLNENEILNQDLDKLQKGQVQNNTECELLRLKYEQQLVKVQNELDLKKFNNELKLFEEKKNLLENERFQEIEMNKANILNIICIMSILSLK</sequence>
<gene>
    <name evidence="2" type="ORF">PSON_ATCC_30995.1.T1140073</name>
</gene>
<evidence type="ECO:0000313" key="2">
    <source>
        <dbReference type="EMBL" id="CAD8117554.1"/>
    </source>
</evidence>
<name>A0A8S1QRW2_9CILI</name>